<name>A0A4P6YTL1_9LACO</name>
<keyword evidence="1" id="KW-0732">Signal</keyword>
<evidence type="ECO:0000313" key="3">
    <source>
        <dbReference type="EMBL" id="QBO36094.1"/>
    </source>
</evidence>
<dbReference type="KEGG" id="wei:EQG49_06305"/>
<sequence>MKKTLTTIAIALLTVSLALPATGAFADETATTQATTATVGIEGGTLTLDKASDIDFGTGHKLSLLAQDYTAQNDIAAVVTDLTGSGAGWNLTVTQDGAFTNEKGATLAGAEISLPAGTVSSKSNGAAGATNVARLAPNAAVDVVDNSAALKNADEYTATIAGADTHLTIPAGAITNSGTYTTSLTWNVVAGPNDSAK</sequence>
<feature type="signal peptide" evidence="1">
    <location>
        <begin position="1"/>
        <end position="26"/>
    </location>
</feature>
<organism evidence="3 4">
    <name type="scientific">Periweissella cryptocerci</name>
    <dbReference type="NCBI Taxonomy" id="2506420"/>
    <lineage>
        <taxon>Bacteria</taxon>
        <taxon>Bacillati</taxon>
        <taxon>Bacillota</taxon>
        <taxon>Bacilli</taxon>
        <taxon>Lactobacillales</taxon>
        <taxon>Lactobacillaceae</taxon>
        <taxon>Periweissella</taxon>
    </lineage>
</organism>
<dbReference type="RefSeq" id="WP_133363172.1">
    <property type="nucleotide sequence ID" value="NZ_CP037940.1"/>
</dbReference>
<accession>A0A4P6YTL1</accession>
<reference evidence="4" key="1">
    <citation type="submission" date="2019-03" db="EMBL/GenBank/DDBJ databases">
        <title>Weissella sp. 26KH-42 Genome sequencing.</title>
        <authorList>
            <person name="Heo J."/>
            <person name="Kim S.-J."/>
            <person name="Kim J.-S."/>
            <person name="Hong S.-B."/>
            <person name="Kwon S.-W."/>
        </authorList>
    </citation>
    <scope>NUCLEOTIDE SEQUENCE [LARGE SCALE GENOMIC DNA]</scope>
    <source>
        <strain evidence="4">26KH-42</strain>
    </source>
</reference>
<dbReference type="AlphaFoldDB" id="A0A4P6YTL1"/>
<dbReference type="InterPro" id="IPR027994">
    <property type="entry name" value="WxL_dom"/>
</dbReference>
<dbReference type="EMBL" id="CP037940">
    <property type="protein sequence ID" value="QBO36094.1"/>
    <property type="molecule type" value="Genomic_DNA"/>
</dbReference>
<keyword evidence="4" id="KW-1185">Reference proteome</keyword>
<evidence type="ECO:0000256" key="1">
    <source>
        <dbReference type="SAM" id="SignalP"/>
    </source>
</evidence>
<evidence type="ECO:0000259" key="2">
    <source>
        <dbReference type="Pfam" id="PF13731"/>
    </source>
</evidence>
<gene>
    <name evidence="3" type="ORF">EQG49_06305</name>
</gene>
<dbReference type="OrthoDB" id="2356942at2"/>
<dbReference type="Pfam" id="PF13731">
    <property type="entry name" value="WxL"/>
    <property type="match status" value="1"/>
</dbReference>
<proteinExistence type="predicted"/>
<protein>
    <submittedName>
        <fullName evidence="3">WxL domain-containing protein</fullName>
    </submittedName>
</protein>
<feature type="domain" description="WxL" evidence="2">
    <location>
        <begin position="42"/>
        <end position="192"/>
    </location>
</feature>
<dbReference type="Proteomes" id="UP000292886">
    <property type="component" value="Chromosome"/>
</dbReference>
<feature type="chain" id="PRO_5020245599" evidence="1">
    <location>
        <begin position="27"/>
        <end position="197"/>
    </location>
</feature>
<evidence type="ECO:0000313" key="4">
    <source>
        <dbReference type="Proteomes" id="UP000292886"/>
    </source>
</evidence>